<organism evidence="1 2">
    <name type="scientific">Streptomyces phaeoluteigriseus</name>
    <dbReference type="NCBI Taxonomy" id="114686"/>
    <lineage>
        <taxon>Bacteria</taxon>
        <taxon>Bacillati</taxon>
        <taxon>Actinomycetota</taxon>
        <taxon>Actinomycetes</taxon>
        <taxon>Kitasatosporales</taxon>
        <taxon>Streptomycetaceae</taxon>
        <taxon>Streptomyces</taxon>
        <taxon>Streptomyces aurantiacus group</taxon>
    </lineage>
</organism>
<name>A0A1V6MLD9_9ACTN</name>
<evidence type="ECO:0000313" key="2">
    <source>
        <dbReference type="Proteomes" id="UP000184286"/>
    </source>
</evidence>
<dbReference type="Proteomes" id="UP000184286">
    <property type="component" value="Unassembled WGS sequence"/>
</dbReference>
<sequence length="771" mass="83326">MNHDADQQHLVEANPGYASGQLAKALTTALTHQDPETRRRAEARSRRWRDVLSGMTGGLLAIGSRTPVAGLPAWVTPEVVRGGFATGKPAAGGPLLPHETEAARRAGVPENRRALFAYWLSEEGLGRLYELLDTERYEVTVPEEAALLTVAWLARAGETDAALGLVEELAPFADRLRFTPRPSDLPAPDPGAVHRRTVGEAVDTLARRTPSRAVETQREALAVWQPFGDELLALWLETADEDGLVLAHTPDTDWRERGAELLRRYADLARRHTYCTKHLQPKQNLAILRSALEETVGGRELDARRSGLLRHAVTSMVRRRGLPGSARLTALRREQAVQAALPSHHALAQLVLRRLAGLPQESGVAEVAPLLLPVTGDEARETGLPAGAVVPAALRRPVEAALSAPVGTLVERGLVPSAEVLAELVPQLVAVTTAQAYPDEALRTLAAAGYRAFRNRRSLLLLNLERQVRAEELPWVKAVAGQRSAAEAGEESALALRQLGELAVQAFPATVLPNPLVRELSVLAREAELGAPLVEELAADIFMGTFTPKFLAAARVAAELLGGGSLYERYYAIDYRAVRTMAITEAAEAQVRQNRPRTSPGFAKLCAERAEASSSGRRYEGSTAANGTVIEQAQILTTHNLATLVHRVGIAPATGWEDLARRSFGTVCRLTARMHGNPRPLTTIKDTAYAWRQMLFHLSLCTEEEQARTLTWVAEEAGRQPGHVMDRLAPALTGLRQVAEGGSADTGAGRRLLGWSTGGHWMRGPGGAGGR</sequence>
<accession>A0A1V6MLD9</accession>
<dbReference type="EMBL" id="MPOH02000017">
    <property type="protein sequence ID" value="OQD53289.1"/>
    <property type="molecule type" value="Genomic_DNA"/>
</dbReference>
<dbReference type="OrthoDB" id="5136203at2"/>
<dbReference type="STRING" id="114686.BM536_027665"/>
<dbReference type="AlphaFoldDB" id="A0A1V6MLD9"/>
<dbReference type="RefSeq" id="WP_073498286.1">
    <property type="nucleotide sequence ID" value="NZ_MPOH02000017.1"/>
</dbReference>
<evidence type="ECO:0000313" key="1">
    <source>
        <dbReference type="EMBL" id="OQD53289.1"/>
    </source>
</evidence>
<gene>
    <name evidence="1" type="ORF">BM536_027665</name>
</gene>
<proteinExistence type="predicted"/>
<reference evidence="2" key="1">
    <citation type="submission" date="2016-11" db="EMBL/GenBank/DDBJ databases">
        <authorList>
            <person name="Schniete J.K."/>
            <person name="Salih T."/>
            <person name="Algora Gallardo L."/>
            <person name="Martinez Fernandez S."/>
            <person name="Herron P.R."/>
        </authorList>
    </citation>
    <scope>NUCLEOTIDE SEQUENCE [LARGE SCALE GENOMIC DNA]</scope>
    <source>
        <strain evidence="2">DSM 41896</strain>
    </source>
</reference>
<protein>
    <submittedName>
        <fullName evidence="1">Uncharacterized protein</fullName>
    </submittedName>
</protein>
<comment type="caution">
    <text evidence="1">The sequence shown here is derived from an EMBL/GenBank/DDBJ whole genome shotgun (WGS) entry which is preliminary data.</text>
</comment>
<reference evidence="1 2" key="2">
    <citation type="submission" date="2017-02" db="EMBL/GenBank/DDBJ databases">
        <title>Draft genome sequence of Streptomyces phaeoluteigriseus type strain DSM41896.</title>
        <authorList>
            <person name="Salih T.S."/>
            <person name="Algora Gallardo L."/>
            <person name="Melo Santos T."/>
            <person name="Filgueira Martinez S."/>
            <person name="Herron P.R."/>
        </authorList>
    </citation>
    <scope>NUCLEOTIDE SEQUENCE [LARGE SCALE GENOMIC DNA]</scope>
    <source>
        <strain evidence="1 2">DSM 41896</strain>
    </source>
</reference>